<feature type="domain" description="AprE-like beta-barrel" evidence="3">
    <location>
        <begin position="315"/>
        <end position="404"/>
    </location>
</feature>
<dbReference type="Gene3D" id="2.40.50.100">
    <property type="match status" value="1"/>
</dbReference>
<keyword evidence="2" id="KW-0812">Transmembrane</keyword>
<dbReference type="InterPro" id="IPR058982">
    <property type="entry name" value="Beta-barrel_AprE"/>
</dbReference>
<evidence type="ECO:0000313" key="5">
    <source>
        <dbReference type="Proteomes" id="UP000036938"/>
    </source>
</evidence>
<dbReference type="PRINTS" id="PR01490">
    <property type="entry name" value="RTXTOXIND"/>
</dbReference>
<dbReference type="Pfam" id="PF26002">
    <property type="entry name" value="Beta-barrel_AprE"/>
    <property type="match status" value="1"/>
</dbReference>
<keyword evidence="1" id="KW-0175">Coiled coil</keyword>
<dbReference type="PANTHER" id="PTHR30386">
    <property type="entry name" value="MEMBRANE FUSION SUBUNIT OF EMRAB-TOLC MULTIDRUG EFFLUX PUMP"/>
    <property type="match status" value="1"/>
</dbReference>
<reference evidence="4 5" key="1">
    <citation type="journal article" date="2015" name="Int. J. Syst. Evol. Microbiol.">
        <title>Aestuariivita atlantica sp. nov., isolated from deep sea sediment of the Atlantic Ocean.</title>
        <authorList>
            <person name="Li G."/>
            <person name="Lai Q."/>
            <person name="Du Y."/>
            <person name="Liu X."/>
            <person name="Sun F."/>
            <person name="Shao Z."/>
        </authorList>
    </citation>
    <scope>NUCLEOTIDE SEQUENCE [LARGE SCALE GENOMIC DNA]</scope>
    <source>
        <strain evidence="4 5">22II-S11-z3</strain>
    </source>
</reference>
<organism evidence="4 5">
    <name type="scientific">Pseudaestuariivita atlantica</name>
    <dbReference type="NCBI Taxonomy" id="1317121"/>
    <lineage>
        <taxon>Bacteria</taxon>
        <taxon>Pseudomonadati</taxon>
        <taxon>Pseudomonadota</taxon>
        <taxon>Alphaproteobacteria</taxon>
        <taxon>Rhodobacterales</taxon>
        <taxon>Paracoccaceae</taxon>
        <taxon>Pseudaestuariivita</taxon>
    </lineage>
</organism>
<evidence type="ECO:0000256" key="2">
    <source>
        <dbReference type="SAM" id="Phobius"/>
    </source>
</evidence>
<dbReference type="PANTHER" id="PTHR30386:SF17">
    <property type="entry name" value="ALKALINE PROTEASE SECRETION PROTEIN APRE"/>
    <property type="match status" value="1"/>
</dbReference>
<protein>
    <recommendedName>
        <fullName evidence="3">AprE-like beta-barrel domain-containing protein</fullName>
    </recommendedName>
</protein>
<keyword evidence="2" id="KW-1133">Transmembrane helix</keyword>
<accession>A0A0L1JTQ8</accession>
<comment type="caution">
    <text evidence="4">The sequence shown here is derived from an EMBL/GenBank/DDBJ whole genome shotgun (WGS) entry which is preliminary data.</text>
</comment>
<dbReference type="InterPro" id="IPR050739">
    <property type="entry name" value="MFP"/>
</dbReference>
<dbReference type="STRING" id="1317121.ATO11_05265"/>
<dbReference type="RefSeq" id="WP_050529785.1">
    <property type="nucleotide sequence ID" value="NZ_AQQZ01000002.1"/>
</dbReference>
<dbReference type="EMBL" id="AQQZ01000002">
    <property type="protein sequence ID" value="KNG94798.1"/>
    <property type="molecule type" value="Genomic_DNA"/>
</dbReference>
<evidence type="ECO:0000259" key="3">
    <source>
        <dbReference type="Pfam" id="PF26002"/>
    </source>
</evidence>
<dbReference type="AlphaFoldDB" id="A0A0L1JTQ8"/>
<keyword evidence="2" id="KW-0472">Membrane</keyword>
<dbReference type="Proteomes" id="UP000036938">
    <property type="component" value="Unassembled WGS sequence"/>
</dbReference>
<evidence type="ECO:0000256" key="1">
    <source>
        <dbReference type="SAM" id="Coils"/>
    </source>
</evidence>
<feature type="transmembrane region" description="Helical" evidence="2">
    <location>
        <begin position="17"/>
        <end position="37"/>
    </location>
</feature>
<name>A0A0L1JTQ8_9RHOB</name>
<evidence type="ECO:0000313" key="4">
    <source>
        <dbReference type="EMBL" id="KNG94798.1"/>
    </source>
</evidence>
<keyword evidence="5" id="KW-1185">Reference proteome</keyword>
<gene>
    <name evidence="4" type="ORF">ATO11_05265</name>
</gene>
<proteinExistence type="predicted"/>
<sequence length="429" mass="45187">MAGDDLARPPVAVTRNLYAAGFVLVGFLSAALIWAIGAEIATTLRVPGSISPNAPSHGVQHPTGGRIAAVHVSLHQQVRAGQILFDLDMSEARLRRASLRATAEALQAEIAAADLRLGAEDVTQVAPPLGTSAVTEAFAQQDAQLRAQIAAQDAIADAAEAQLRVLGAQSDLQEELLSVVEARAAKTGSLRDRGLAADTVVEELEQRALQLRVSETSAEARMRALAGQVREARLQAGLVRQARRQALADLKLANLKRLTGIEGDIALLELQIDGARVAAPVDGQITDLPVAVAGQVARPGQTLATISQPLQAPGIDLKVPVRLADQVRVGQDGLLTIDSLPQRSAPILRVKVTRLAAEPVRDEAGTAQFYTGAAELFADDVALARDTLGARFQLAVGMPVNVALNGAETTLWSYLTAPFAAMWKGAFED</sequence>
<feature type="coiled-coil region" evidence="1">
    <location>
        <begin position="89"/>
        <end position="116"/>
    </location>
</feature>